<evidence type="ECO:0000256" key="1">
    <source>
        <dbReference type="ARBA" id="ARBA00004196"/>
    </source>
</evidence>
<dbReference type="GO" id="GO:1901678">
    <property type="term" value="P:iron coordination entity transport"/>
    <property type="evidence" value="ECO:0007669"/>
    <property type="project" value="UniProtKB-ARBA"/>
</dbReference>
<comment type="caution">
    <text evidence="7">The sequence shown here is derived from an EMBL/GenBank/DDBJ whole genome shotgun (WGS) entry which is preliminary data.</text>
</comment>
<dbReference type="SUPFAM" id="SSF53807">
    <property type="entry name" value="Helical backbone' metal receptor"/>
    <property type="match status" value="1"/>
</dbReference>
<evidence type="ECO:0000256" key="2">
    <source>
        <dbReference type="ARBA" id="ARBA00008814"/>
    </source>
</evidence>
<evidence type="ECO:0000256" key="4">
    <source>
        <dbReference type="ARBA" id="ARBA00022729"/>
    </source>
</evidence>
<reference evidence="7 8" key="1">
    <citation type="submission" date="2020-07" db="EMBL/GenBank/DDBJ databases">
        <title>Sequencing the genomes of 1000 actinobacteria strains.</title>
        <authorList>
            <person name="Klenk H.-P."/>
        </authorList>
    </citation>
    <scope>NUCLEOTIDE SEQUENCE [LARGE SCALE GENOMIC DNA]</scope>
    <source>
        <strain evidence="7 8">DSM 15131</strain>
    </source>
</reference>
<dbReference type="PANTHER" id="PTHR30532:SF24">
    <property type="entry name" value="FERRIC ENTEROBACTIN-BINDING PERIPLASMIC PROTEIN FEPB"/>
    <property type="match status" value="1"/>
</dbReference>
<dbReference type="PROSITE" id="PS51257">
    <property type="entry name" value="PROKAR_LIPOPROTEIN"/>
    <property type="match status" value="1"/>
</dbReference>
<proteinExistence type="inferred from homology"/>
<dbReference type="Gene3D" id="3.40.50.1980">
    <property type="entry name" value="Nitrogenase molybdenum iron protein domain"/>
    <property type="match status" value="2"/>
</dbReference>
<dbReference type="InterPro" id="IPR051313">
    <property type="entry name" value="Bact_iron-sidero_bind"/>
</dbReference>
<sequence length="348" mass="37159">MRMTRAFRRSTALVAGLAAVLALSACGADDSADDEDAGATTLEVTDEFPISIEHAFGTTEITEEPKRVATWGWGSTEAAIASGVYPVAIAEQLWTVGKGNLLPWVEEAYDEKGVEHPTLLPDDGSGATVPYDEFIAAKPDLILAPYSGITEEQYKKLSEIAPTVAYPEAPWTTTWQDTITITAKALGRSAHGDEILADIDTFLADEAEKHPEFAGRKIAALYPGPNAMSLYTELDPRLAILTKLGFDVAPSVAELDTSDGGFYYDLSYEKVDAIDADVVVTYFDDDAQAAAFLKDQKALAIPAVKGGNVAQVVGREHISAVSPPTALSFQWAGGMPELVKLLSEAVAE</sequence>
<accession>A0A7Y9ZCU3</accession>
<name>A0A7Y9ZCU3_9ACTN</name>
<comment type="subcellular location">
    <subcellularLocation>
        <location evidence="1">Cell envelope</location>
    </subcellularLocation>
</comment>
<gene>
    <name evidence="7" type="ORF">BJ993_000124</name>
</gene>
<keyword evidence="3" id="KW-0813">Transport</keyword>
<dbReference type="CDD" id="cd01146">
    <property type="entry name" value="FhuD"/>
    <property type="match status" value="1"/>
</dbReference>
<evidence type="ECO:0000313" key="8">
    <source>
        <dbReference type="Proteomes" id="UP000562045"/>
    </source>
</evidence>
<dbReference type="PANTHER" id="PTHR30532">
    <property type="entry name" value="IRON III DICITRATE-BINDING PERIPLASMIC PROTEIN"/>
    <property type="match status" value="1"/>
</dbReference>
<dbReference type="GO" id="GO:0030288">
    <property type="term" value="C:outer membrane-bounded periplasmic space"/>
    <property type="evidence" value="ECO:0007669"/>
    <property type="project" value="TreeGrafter"/>
</dbReference>
<dbReference type="Pfam" id="PF01497">
    <property type="entry name" value="Peripla_BP_2"/>
    <property type="match status" value="1"/>
</dbReference>
<feature type="chain" id="PRO_5039236329" evidence="5">
    <location>
        <begin position="28"/>
        <end position="348"/>
    </location>
</feature>
<dbReference type="InterPro" id="IPR002491">
    <property type="entry name" value="ABC_transptr_periplasmic_BD"/>
</dbReference>
<keyword evidence="4 5" id="KW-0732">Signal</keyword>
<evidence type="ECO:0000259" key="6">
    <source>
        <dbReference type="PROSITE" id="PS50983"/>
    </source>
</evidence>
<feature type="signal peptide" evidence="5">
    <location>
        <begin position="1"/>
        <end position="27"/>
    </location>
</feature>
<evidence type="ECO:0000256" key="3">
    <source>
        <dbReference type="ARBA" id="ARBA00022448"/>
    </source>
</evidence>
<protein>
    <submittedName>
        <fullName evidence="7">Iron complex transport system substrate-binding protein</fullName>
    </submittedName>
</protein>
<dbReference type="PROSITE" id="PS50983">
    <property type="entry name" value="FE_B12_PBP"/>
    <property type="match status" value="1"/>
</dbReference>
<evidence type="ECO:0000256" key="5">
    <source>
        <dbReference type="SAM" id="SignalP"/>
    </source>
</evidence>
<evidence type="ECO:0000313" key="7">
    <source>
        <dbReference type="EMBL" id="NYI43044.1"/>
    </source>
</evidence>
<dbReference type="AlphaFoldDB" id="A0A7Y9ZCU3"/>
<dbReference type="EMBL" id="JACBZM010000001">
    <property type="protein sequence ID" value="NYI43044.1"/>
    <property type="molecule type" value="Genomic_DNA"/>
</dbReference>
<dbReference type="Proteomes" id="UP000562045">
    <property type="component" value="Unassembled WGS sequence"/>
</dbReference>
<feature type="domain" description="Fe/B12 periplasmic-binding" evidence="6">
    <location>
        <begin position="67"/>
        <end position="346"/>
    </location>
</feature>
<comment type="similarity">
    <text evidence="2">Belongs to the bacterial solute-binding protein 8 family.</text>
</comment>
<organism evidence="7 8">
    <name type="scientific">Nocardioides aromaticivorans</name>
    <dbReference type="NCBI Taxonomy" id="200618"/>
    <lineage>
        <taxon>Bacteria</taxon>
        <taxon>Bacillati</taxon>
        <taxon>Actinomycetota</taxon>
        <taxon>Actinomycetes</taxon>
        <taxon>Propionibacteriales</taxon>
        <taxon>Nocardioidaceae</taxon>
        <taxon>Nocardioides</taxon>
    </lineage>
</organism>